<reference evidence="4" key="1">
    <citation type="submission" date="2020-05" db="EMBL/GenBank/DDBJ databases">
        <authorList>
            <person name="Chiriac C."/>
            <person name="Salcher M."/>
            <person name="Ghai R."/>
            <person name="Kavagutti S V."/>
        </authorList>
    </citation>
    <scope>NUCLEOTIDE SEQUENCE</scope>
</reference>
<evidence type="ECO:0000256" key="2">
    <source>
        <dbReference type="ARBA" id="ARBA00023033"/>
    </source>
</evidence>
<evidence type="ECO:0000259" key="3">
    <source>
        <dbReference type="Pfam" id="PF00296"/>
    </source>
</evidence>
<dbReference type="GO" id="GO:0016705">
    <property type="term" value="F:oxidoreductase activity, acting on paired donors, with incorporation or reduction of molecular oxygen"/>
    <property type="evidence" value="ECO:0007669"/>
    <property type="project" value="InterPro"/>
</dbReference>
<sequence>MSEVRFGLWYDFRNPGLWPRKFEPFYRDTLDQIAWAEELGYGCVWLTEHHFAEDGYTPSPLVLGGAIAARTKEMRISTSLMLLPLHDPIRLAEDAATLSLLSGGRFDLGLGIGYRQIEFDTFGRKVSHRPSLMEEGCEVIRRAWSGESLEMNGKRFSYPDVTVYPIPEHRPKLLIGAMGGPAIERAARLGEGFLSTQNAHIDEYFAALTELGKDPAQASVHAGQWAIIAEDPEATWAEIGDHALYQLNEYIGWGAFGPPDEVPRFPDRDAIAASGAFQLWDGPTAVTEITALLKQYPQIEDMYFWAQLPGEPVESGSKRMEFFMREVAPKVRAELAK</sequence>
<dbReference type="Pfam" id="PF00296">
    <property type="entry name" value="Bac_luciferase"/>
    <property type="match status" value="1"/>
</dbReference>
<dbReference type="GO" id="GO:0004497">
    <property type="term" value="F:monooxygenase activity"/>
    <property type="evidence" value="ECO:0007669"/>
    <property type="project" value="UniProtKB-KW"/>
</dbReference>
<proteinExistence type="predicted"/>
<accession>A0A6J7CEH7</accession>
<feature type="domain" description="Luciferase-like" evidence="3">
    <location>
        <begin position="24"/>
        <end position="245"/>
    </location>
</feature>
<dbReference type="PANTHER" id="PTHR30137:SF8">
    <property type="entry name" value="BLR5498 PROTEIN"/>
    <property type="match status" value="1"/>
</dbReference>
<dbReference type="Gene3D" id="3.20.20.30">
    <property type="entry name" value="Luciferase-like domain"/>
    <property type="match status" value="1"/>
</dbReference>
<gene>
    <name evidence="4" type="ORF">UFOPK3423_00008</name>
</gene>
<evidence type="ECO:0000256" key="1">
    <source>
        <dbReference type="ARBA" id="ARBA00023002"/>
    </source>
</evidence>
<evidence type="ECO:0000313" key="4">
    <source>
        <dbReference type="EMBL" id="CAB4856712.1"/>
    </source>
</evidence>
<dbReference type="AlphaFoldDB" id="A0A6J7CEH7"/>
<dbReference type="EMBL" id="CAFBLQ010000001">
    <property type="protein sequence ID" value="CAB4856712.1"/>
    <property type="molecule type" value="Genomic_DNA"/>
</dbReference>
<dbReference type="InterPro" id="IPR011251">
    <property type="entry name" value="Luciferase-like_dom"/>
</dbReference>
<organism evidence="4">
    <name type="scientific">freshwater metagenome</name>
    <dbReference type="NCBI Taxonomy" id="449393"/>
    <lineage>
        <taxon>unclassified sequences</taxon>
        <taxon>metagenomes</taxon>
        <taxon>ecological metagenomes</taxon>
    </lineage>
</organism>
<dbReference type="InterPro" id="IPR050766">
    <property type="entry name" value="Bact_Lucif_Oxidored"/>
</dbReference>
<protein>
    <submittedName>
        <fullName evidence="4">Unannotated protein</fullName>
    </submittedName>
</protein>
<name>A0A6J7CEH7_9ZZZZ</name>
<keyword evidence="2" id="KW-0503">Monooxygenase</keyword>
<dbReference type="SUPFAM" id="SSF51679">
    <property type="entry name" value="Bacterial luciferase-like"/>
    <property type="match status" value="1"/>
</dbReference>
<dbReference type="PANTHER" id="PTHR30137">
    <property type="entry name" value="LUCIFERASE-LIKE MONOOXYGENASE"/>
    <property type="match status" value="1"/>
</dbReference>
<dbReference type="InterPro" id="IPR036661">
    <property type="entry name" value="Luciferase-like_sf"/>
</dbReference>
<keyword evidence="1" id="KW-0560">Oxidoreductase</keyword>
<dbReference type="GO" id="GO:0005829">
    <property type="term" value="C:cytosol"/>
    <property type="evidence" value="ECO:0007669"/>
    <property type="project" value="TreeGrafter"/>
</dbReference>